<evidence type="ECO:0000313" key="1">
    <source>
        <dbReference type="EMBL" id="OGG93165.1"/>
    </source>
</evidence>
<gene>
    <name evidence="1" type="ORF">A2609_02695</name>
</gene>
<organism evidence="1 2">
    <name type="scientific">Candidatus Kaiserbacteria bacterium RIFOXYD1_FULL_47_14</name>
    <dbReference type="NCBI Taxonomy" id="1798533"/>
    <lineage>
        <taxon>Bacteria</taxon>
        <taxon>Candidatus Kaiseribacteriota</taxon>
    </lineage>
</organism>
<protein>
    <submittedName>
        <fullName evidence="1">Uncharacterized protein</fullName>
    </submittedName>
</protein>
<sequence length="78" mass="9371">MKRNQVKHFINDRPVTKKEFLHRDDQEMRTSVQQQYLVKNKVFTLGQIHSYEKRNLLTAVKYRGRKYFKKSDVSALVG</sequence>
<proteinExistence type="predicted"/>
<dbReference type="AlphaFoldDB" id="A0A1F6G4X4"/>
<dbReference type="EMBL" id="MFMU01000013">
    <property type="protein sequence ID" value="OGG93165.1"/>
    <property type="molecule type" value="Genomic_DNA"/>
</dbReference>
<name>A0A1F6G4X4_9BACT</name>
<reference evidence="1 2" key="1">
    <citation type="journal article" date="2016" name="Nat. Commun.">
        <title>Thousands of microbial genomes shed light on interconnected biogeochemical processes in an aquifer system.</title>
        <authorList>
            <person name="Anantharaman K."/>
            <person name="Brown C.T."/>
            <person name="Hug L.A."/>
            <person name="Sharon I."/>
            <person name="Castelle C.J."/>
            <person name="Probst A.J."/>
            <person name="Thomas B.C."/>
            <person name="Singh A."/>
            <person name="Wilkins M.J."/>
            <person name="Karaoz U."/>
            <person name="Brodie E.L."/>
            <person name="Williams K.H."/>
            <person name="Hubbard S.S."/>
            <person name="Banfield J.F."/>
        </authorList>
    </citation>
    <scope>NUCLEOTIDE SEQUENCE [LARGE SCALE GENOMIC DNA]</scope>
</reference>
<dbReference type="STRING" id="1798533.A2609_02695"/>
<evidence type="ECO:0000313" key="2">
    <source>
        <dbReference type="Proteomes" id="UP000176867"/>
    </source>
</evidence>
<accession>A0A1F6G4X4</accession>
<dbReference type="Proteomes" id="UP000176867">
    <property type="component" value="Unassembled WGS sequence"/>
</dbReference>
<comment type="caution">
    <text evidence="1">The sequence shown here is derived from an EMBL/GenBank/DDBJ whole genome shotgun (WGS) entry which is preliminary data.</text>
</comment>